<dbReference type="InterPro" id="IPR051966">
    <property type="entry name" value="RPAP3"/>
</dbReference>
<dbReference type="Proteomes" id="UP000663873">
    <property type="component" value="Unassembled WGS sequence"/>
</dbReference>
<dbReference type="SUPFAM" id="SSF48452">
    <property type="entry name" value="TPR-like"/>
    <property type="match status" value="1"/>
</dbReference>
<dbReference type="EMBL" id="CAJNYT010001550">
    <property type="protein sequence ID" value="CAF3418413.1"/>
    <property type="molecule type" value="Genomic_DNA"/>
</dbReference>
<keyword evidence="2 5" id="KW-0802">TPR repeat</keyword>
<dbReference type="Proteomes" id="UP000663872">
    <property type="component" value="Unassembled WGS sequence"/>
</dbReference>
<dbReference type="Proteomes" id="UP000663825">
    <property type="component" value="Unassembled WGS sequence"/>
</dbReference>
<dbReference type="EMBL" id="CAJNYU010000954">
    <property type="protein sequence ID" value="CAF3399636.1"/>
    <property type="molecule type" value="Genomic_DNA"/>
</dbReference>
<evidence type="ECO:0000256" key="4">
    <source>
        <dbReference type="ARBA" id="ARBA00040133"/>
    </source>
</evidence>
<evidence type="ECO:0000313" key="16">
    <source>
        <dbReference type="Proteomes" id="UP000663833"/>
    </source>
</evidence>
<dbReference type="InterPro" id="IPR011990">
    <property type="entry name" value="TPR-like_helical_dom_sf"/>
</dbReference>
<dbReference type="EMBL" id="CAJOBP010000636">
    <property type="protein sequence ID" value="CAF4203332.1"/>
    <property type="molecule type" value="Genomic_DNA"/>
</dbReference>
<dbReference type="OrthoDB" id="629492at2759"/>
<dbReference type="EMBL" id="CAJNXB010001919">
    <property type="protein sequence ID" value="CAF3201292.1"/>
    <property type="molecule type" value="Genomic_DNA"/>
</dbReference>
<dbReference type="AlphaFoldDB" id="A0A817YTD1"/>
<dbReference type="Pfam" id="PF00515">
    <property type="entry name" value="TPR_1"/>
    <property type="match status" value="1"/>
</dbReference>
<feature type="repeat" description="TPR" evidence="5">
    <location>
        <begin position="209"/>
        <end position="242"/>
    </location>
</feature>
<dbReference type="InterPro" id="IPR019734">
    <property type="entry name" value="TPR_rpt"/>
</dbReference>
<feature type="region of interest" description="Disordered" evidence="6">
    <location>
        <begin position="41"/>
        <end position="83"/>
    </location>
</feature>
<feature type="compositionally biased region" description="Acidic residues" evidence="6">
    <location>
        <begin position="111"/>
        <end position="133"/>
    </location>
</feature>
<accession>A0A817YTD1</accession>
<reference evidence="9" key="1">
    <citation type="submission" date="2021-02" db="EMBL/GenBank/DDBJ databases">
        <authorList>
            <person name="Nowell W R."/>
        </authorList>
    </citation>
    <scope>NUCLEOTIDE SEQUENCE</scope>
</reference>
<comment type="similarity">
    <text evidence="3">Belongs to the RPAP3 family.</text>
</comment>
<dbReference type="PANTHER" id="PTHR46423:SF1">
    <property type="entry name" value="RNA POLYMERASE II-ASSOCIATED PROTEIN 3"/>
    <property type="match status" value="1"/>
</dbReference>
<proteinExistence type="inferred from homology"/>
<evidence type="ECO:0000313" key="13">
    <source>
        <dbReference type="EMBL" id="CAF4203332.1"/>
    </source>
</evidence>
<keyword evidence="1" id="KW-0677">Repeat</keyword>
<evidence type="ECO:0000256" key="5">
    <source>
        <dbReference type="PROSITE-ProRule" id="PRU00339"/>
    </source>
</evidence>
<evidence type="ECO:0000313" key="10">
    <source>
        <dbReference type="EMBL" id="CAF3399636.1"/>
    </source>
</evidence>
<dbReference type="Pfam" id="PF13432">
    <property type="entry name" value="TPR_16"/>
    <property type="match status" value="1"/>
</dbReference>
<evidence type="ECO:0000259" key="7">
    <source>
        <dbReference type="Pfam" id="PF13877"/>
    </source>
</evidence>
<evidence type="ECO:0000313" key="9">
    <source>
        <dbReference type="EMBL" id="CAF3382334.1"/>
    </source>
</evidence>
<protein>
    <recommendedName>
        <fullName evidence="4">RNA polymerase II-associated protein 3</fullName>
    </recommendedName>
</protein>
<feature type="repeat" description="TPR" evidence="5">
    <location>
        <begin position="141"/>
        <end position="174"/>
    </location>
</feature>
<evidence type="ECO:0000256" key="3">
    <source>
        <dbReference type="ARBA" id="ARBA00038275"/>
    </source>
</evidence>
<dbReference type="Proteomes" id="UP000663862">
    <property type="component" value="Unassembled WGS sequence"/>
</dbReference>
<gene>
    <name evidence="10" type="ORF">FME351_LOCUS8937</name>
    <name evidence="11" type="ORF">GRG538_LOCUS11560</name>
    <name evidence="12" type="ORF">HFQ381_LOCUS3188</name>
    <name evidence="9" type="ORF">LUA448_LOCUS15892</name>
    <name evidence="15" type="ORF">QYT958_LOCUS511</name>
    <name evidence="8" type="ORF">TIS948_LOCUS12595</name>
    <name evidence="14" type="ORF">TSG867_LOCUS14292</name>
    <name evidence="13" type="ORF">UJA718_LOCUS6691</name>
</gene>
<organism evidence="9 16">
    <name type="scientific">Rotaria socialis</name>
    <dbReference type="NCBI Taxonomy" id="392032"/>
    <lineage>
        <taxon>Eukaryota</taxon>
        <taxon>Metazoa</taxon>
        <taxon>Spiralia</taxon>
        <taxon>Gnathifera</taxon>
        <taxon>Rotifera</taxon>
        <taxon>Eurotatoria</taxon>
        <taxon>Bdelloidea</taxon>
        <taxon>Philodinida</taxon>
        <taxon>Philodinidae</taxon>
        <taxon>Rotaria</taxon>
    </lineage>
</organism>
<keyword evidence="17" id="KW-1185">Reference proteome</keyword>
<dbReference type="Proteomes" id="UP000663851">
    <property type="component" value="Unassembled WGS sequence"/>
</dbReference>
<evidence type="ECO:0000313" key="15">
    <source>
        <dbReference type="EMBL" id="CAF4449261.1"/>
    </source>
</evidence>
<dbReference type="EMBL" id="CAJOBQ010000789">
    <property type="protein sequence ID" value="CAF4418031.1"/>
    <property type="molecule type" value="Genomic_DNA"/>
</dbReference>
<feature type="domain" description="RNA-polymerase II-associated protein 3-like C-terminal" evidence="7">
    <location>
        <begin position="365"/>
        <end position="452"/>
    </location>
</feature>
<dbReference type="PANTHER" id="PTHR46423">
    <property type="entry name" value="RNA POLYMERASE II-ASSOCIATED PROTEIN 3"/>
    <property type="match status" value="1"/>
</dbReference>
<dbReference type="Proteomes" id="UP000663869">
    <property type="component" value="Unassembled WGS sequence"/>
</dbReference>
<evidence type="ECO:0000313" key="14">
    <source>
        <dbReference type="EMBL" id="CAF4418031.1"/>
    </source>
</evidence>
<dbReference type="Pfam" id="PF13877">
    <property type="entry name" value="RPAP3_C"/>
    <property type="match status" value="1"/>
</dbReference>
<evidence type="ECO:0000256" key="6">
    <source>
        <dbReference type="SAM" id="MobiDB-lite"/>
    </source>
</evidence>
<dbReference type="Gene3D" id="1.25.40.10">
    <property type="entry name" value="Tetratricopeptide repeat domain"/>
    <property type="match status" value="1"/>
</dbReference>
<dbReference type="EMBL" id="CAJNYD010001925">
    <property type="protein sequence ID" value="CAF3382334.1"/>
    <property type="molecule type" value="Genomic_DNA"/>
</dbReference>
<dbReference type="SMART" id="SM00028">
    <property type="entry name" value="TPR"/>
    <property type="match status" value="3"/>
</dbReference>
<dbReference type="EMBL" id="CAJOBO010000112">
    <property type="protein sequence ID" value="CAF4132687.1"/>
    <property type="molecule type" value="Genomic_DNA"/>
</dbReference>
<evidence type="ECO:0000256" key="2">
    <source>
        <dbReference type="ARBA" id="ARBA00022803"/>
    </source>
</evidence>
<feature type="compositionally biased region" description="Polar residues" evidence="6">
    <location>
        <begin position="45"/>
        <end position="54"/>
    </location>
</feature>
<dbReference type="InterPro" id="IPR025986">
    <property type="entry name" value="RPAP3-like_C"/>
</dbReference>
<evidence type="ECO:0000313" key="17">
    <source>
        <dbReference type="Proteomes" id="UP000663873"/>
    </source>
</evidence>
<comment type="caution">
    <text evidence="9">The sequence shown here is derived from an EMBL/GenBank/DDBJ whole genome shotgun (WGS) entry which is preliminary data.</text>
</comment>
<sequence length="482" mass="55928">MTSEYERKLIDMQYQMRENNSYLTDYLKDLNSWTDDIKKKEENLKTTANSTSTIKELPPVRNFVVPPRPKKKSKKNNSSTKTSSIRSFDYRAWDKFNVDEACAQIDNEQQEKEDDNNNEEDDGDADEEDEEWQEEVLKKKGEYYKDCGNYHFKQKQYTEAIESYTKAIECNPICPIYFANRAQCQLFEQRYGACEADCTLAIQLDENYLKAYYRRALARVEMEKFDQAREDLQYILAREPSNADAKTKLAEVNKKDEIKRLGRIYPLQDKPIDKRSTKPLKRIEIQEIDTSIISISETTKKKAIIIEEMDTDPKSSESIIPSISSVLPSPSTIITATTPLSVQSKKPTTIEKPPTKSIPIPTAIPTTGFQFKRDWLNLNNQIEQQAIYLKRIPPKSYKTIFSTGIDSSVFSRILLLWSNETTIDEHLLNSMYEIRLTPRFNTQLSFLGSDDKKLLETILQKLENKCSSTDKVQTILRDYKID</sequence>
<evidence type="ECO:0000313" key="8">
    <source>
        <dbReference type="EMBL" id="CAF3201292.1"/>
    </source>
</evidence>
<dbReference type="Proteomes" id="UP000663848">
    <property type="component" value="Unassembled WGS sequence"/>
</dbReference>
<dbReference type="GO" id="GO:0101031">
    <property type="term" value="C:protein folding chaperone complex"/>
    <property type="evidence" value="ECO:0007669"/>
    <property type="project" value="TreeGrafter"/>
</dbReference>
<evidence type="ECO:0000313" key="11">
    <source>
        <dbReference type="EMBL" id="CAF3418413.1"/>
    </source>
</evidence>
<feature type="region of interest" description="Disordered" evidence="6">
    <location>
        <begin position="106"/>
        <end position="133"/>
    </location>
</feature>
<name>A0A817YTD1_9BILA</name>
<evidence type="ECO:0000313" key="12">
    <source>
        <dbReference type="EMBL" id="CAF4132687.1"/>
    </source>
</evidence>
<evidence type="ECO:0000256" key="1">
    <source>
        <dbReference type="ARBA" id="ARBA00022737"/>
    </source>
</evidence>
<dbReference type="Proteomes" id="UP000663833">
    <property type="component" value="Unassembled WGS sequence"/>
</dbReference>
<dbReference type="EMBL" id="CAJOBR010000023">
    <property type="protein sequence ID" value="CAF4449261.1"/>
    <property type="molecule type" value="Genomic_DNA"/>
</dbReference>
<dbReference type="PROSITE" id="PS50005">
    <property type="entry name" value="TPR"/>
    <property type="match status" value="2"/>
</dbReference>